<dbReference type="EMBL" id="OU015584">
    <property type="protein sequence ID" value="CAG5083496.1"/>
    <property type="molecule type" value="Genomic_DNA"/>
</dbReference>
<keyword evidence="1" id="KW-0732">Signal</keyword>
<feature type="chain" id="PRO_5037528866" description="Tetratricopeptide repeat protein" evidence="1">
    <location>
        <begin position="24"/>
        <end position="257"/>
    </location>
</feature>
<organism evidence="2 3">
    <name type="scientific">Parvicella tangerina</name>
    <dbReference type="NCBI Taxonomy" id="2829795"/>
    <lineage>
        <taxon>Bacteria</taxon>
        <taxon>Pseudomonadati</taxon>
        <taxon>Bacteroidota</taxon>
        <taxon>Flavobacteriia</taxon>
        <taxon>Flavobacteriales</taxon>
        <taxon>Parvicellaceae</taxon>
        <taxon>Parvicella</taxon>
    </lineage>
</organism>
<dbReference type="AlphaFoldDB" id="A0A916JP54"/>
<dbReference type="RefSeq" id="WP_258542445.1">
    <property type="nucleotide sequence ID" value="NZ_OU015584.1"/>
</dbReference>
<accession>A0A916JP54</accession>
<protein>
    <recommendedName>
        <fullName evidence="4">Tetratricopeptide repeat protein</fullName>
    </recommendedName>
</protein>
<reference evidence="2" key="1">
    <citation type="submission" date="2021-04" db="EMBL/GenBank/DDBJ databases">
        <authorList>
            <person name="Rodrigo-Torres L."/>
            <person name="Arahal R. D."/>
            <person name="Lucena T."/>
        </authorList>
    </citation>
    <scope>NUCLEOTIDE SEQUENCE</scope>
    <source>
        <strain evidence="2">AS29M-1</strain>
    </source>
</reference>
<dbReference type="SUPFAM" id="SSF48452">
    <property type="entry name" value="TPR-like"/>
    <property type="match status" value="1"/>
</dbReference>
<evidence type="ECO:0000256" key="1">
    <source>
        <dbReference type="SAM" id="SignalP"/>
    </source>
</evidence>
<keyword evidence="3" id="KW-1185">Reference proteome</keyword>
<evidence type="ECO:0000313" key="2">
    <source>
        <dbReference type="EMBL" id="CAG5083496.1"/>
    </source>
</evidence>
<gene>
    <name evidence="2" type="ORF">CRYO30217_02214</name>
</gene>
<feature type="signal peptide" evidence="1">
    <location>
        <begin position="1"/>
        <end position="23"/>
    </location>
</feature>
<dbReference type="Gene3D" id="1.25.40.10">
    <property type="entry name" value="Tetratricopeptide repeat domain"/>
    <property type="match status" value="1"/>
</dbReference>
<dbReference type="KEGG" id="ptan:CRYO30217_02214"/>
<name>A0A916JP54_9FLAO</name>
<sequence length="257" mass="29780">MKKSLIALLFGILLLNPISQAFAQEYEDLLVLLVDEKYEKCLDKAEKYTDKDETKNDPLPYLYAAQALFAMSQDHQYIEDYPKAYKECLTWIGKYRKKDKAYTYRTDAEPFIEELKGIILEEVDNYLLEASEKSYKKALSLMKKVTKMDPDCGGSMLLRGELEVLNKNKSEGKDMVVEGFDMINKVGTDIQFDDLTLTQQKYMKYSLMFSAKLVKEKDLARAREIIAIGQPYFGEERDDCKIEDNSDFNKLYKEITG</sequence>
<dbReference type="Proteomes" id="UP000683507">
    <property type="component" value="Chromosome"/>
</dbReference>
<evidence type="ECO:0000313" key="3">
    <source>
        <dbReference type="Proteomes" id="UP000683507"/>
    </source>
</evidence>
<proteinExistence type="predicted"/>
<evidence type="ECO:0008006" key="4">
    <source>
        <dbReference type="Google" id="ProtNLM"/>
    </source>
</evidence>
<dbReference type="InterPro" id="IPR011990">
    <property type="entry name" value="TPR-like_helical_dom_sf"/>
</dbReference>